<dbReference type="GO" id="GO:0016787">
    <property type="term" value="F:hydrolase activity"/>
    <property type="evidence" value="ECO:0007669"/>
    <property type="project" value="UniProtKB-KW"/>
</dbReference>
<accession>A0ABY4X9X7</accession>
<evidence type="ECO:0000256" key="1">
    <source>
        <dbReference type="ARBA" id="ARBA00001936"/>
    </source>
</evidence>
<feature type="region of interest" description="Disordered" evidence="7">
    <location>
        <begin position="1"/>
        <end position="22"/>
    </location>
</feature>
<evidence type="ECO:0000256" key="3">
    <source>
        <dbReference type="ARBA" id="ARBA00022723"/>
    </source>
</evidence>
<comment type="cofactor">
    <cofactor evidence="2">
        <name>Mg(2+)</name>
        <dbReference type="ChEBI" id="CHEBI:18420"/>
    </cofactor>
</comment>
<dbReference type="SUPFAM" id="SSF55811">
    <property type="entry name" value="Nudix"/>
    <property type="match status" value="1"/>
</dbReference>
<feature type="domain" description="Nudix hydrolase" evidence="8">
    <location>
        <begin position="25"/>
        <end position="170"/>
    </location>
</feature>
<dbReference type="InterPro" id="IPR000086">
    <property type="entry name" value="NUDIX_hydrolase_dom"/>
</dbReference>
<evidence type="ECO:0000256" key="6">
    <source>
        <dbReference type="ARBA" id="ARBA00023211"/>
    </source>
</evidence>
<keyword evidence="5" id="KW-0460">Magnesium</keyword>
<name>A0ABY4X9X7_9SPHN</name>
<evidence type="ECO:0000256" key="5">
    <source>
        <dbReference type="ARBA" id="ARBA00022842"/>
    </source>
</evidence>
<dbReference type="CDD" id="cd18870">
    <property type="entry name" value="NUDIX_AcylCoAdiphos_Nudt19"/>
    <property type="match status" value="1"/>
</dbReference>
<keyword evidence="6" id="KW-0464">Manganese</keyword>
<dbReference type="PANTHER" id="PTHR12318">
    <property type="entry name" value="TESTOSTERONE-REGULATED PROTEIN RP2"/>
    <property type="match status" value="1"/>
</dbReference>
<protein>
    <submittedName>
        <fullName evidence="9">NUDIX hydrolase</fullName>
    </submittedName>
</protein>
<dbReference type="EMBL" id="CP084930">
    <property type="protein sequence ID" value="USI73750.1"/>
    <property type="molecule type" value="Genomic_DNA"/>
</dbReference>
<comment type="cofactor">
    <cofactor evidence="1">
        <name>Mn(2+)</name>
        <dbReference type="ChEBI" id="CHEBI:29035"/>
    </cofactor>
</comment>
<evidence type="ECO:0000313" key="10">
    <source>
        <dbReference type="Proteomes" id="UP001056937"/>
    </source>
</evidence>
<dbReference type="PROSITE" id="PS51462">
    <property type="entry name" value="NUDIX"/>
    <property type="match status" value="1"/>
</dbReference>
<proteinExistence type="predicted"/>
<evidence type="ECO:0000259" key="8">
    <source>
        <dbReference type="PROSITE" id="PS51462"/>
    </source>
</evidence>
<dbReference type="RefSeq" id="WP_252167556.1">
    <property type="nucleotide sequence ID" value="NZ_CP084930.1"/>
</dbReference>
<evidence type="ECO:0000256" key="4">
    <source>
        <dbReference type="ARBA" id="ARBA00022801"/>
    </source>
</evidence>
<dbReference type="Gene3D" id="3.90.79.10">
    <property type="entry name" value="Nucleoside Triphosphate Pyrophosphohydrolase"/>
    <property type="match status" value="2"/>
</dbReference>
<sequence length="230" mass="24551">MAKRDDMKAPWQQAAEASAGGDAEQCAAAASLLVMRDTPDGAELLIVRRAAGLAFGGGALVFPGGRVEPEDWRGPADDPEAAARHAAVRETREETGIACAVETLHPFARWRAPPGLARRFDTRFFLAPAPGAADPRADGVETDEAFWARPAALLAAAEARPGLLLFPTFCLLARLAALPDYARARADAEAWPRPVITPRVEQRADGAWLAIDQGLGYPRTARPVAAQRRA</sequence>
<dbReference type="PANTHER" id="PTHR12318:SF0">
    <property type="entry name" value="ACYL-COENZYME A DIPHOSPHATASE NUDT19"/>
    <property type="match status" value="1"/>
</dbReference>
<evidence type="ECO:0000313" key="9">
    <source>
        <dbReference type="EMBL" id="USI73750.1"/>
    </source>
</evidence>
<reference evidence="9" key="1">
    <citation type="journal article" date="2022" name="Toxins">
        <title>Genomic Analysis of Sphingopyxis sp. USTB-05 for Biodegrading Cyanobacterial Hepatotoxins.</title>
        <authorList>
            <person name="Liu C."/>
            <person name="Xu Q."/>
            <person name="Zhao Z."/>
            <person name="Zhang H."/>
            <person name="Liu X."/>
            <person name="Yin C."/>
            <person name="Liu Y."/>
            <person name="Yan H."/>
        </authorList>
    </citation>
    <scope>NUCLEOTIDE SEQUENCE</scope>
    <source>
        <strain evidence="9">NBD5</strain>
    </source>
</reference>
<organism evidence="9 10">
    <name type="scientific">Sphingomonas morindae</name>
    <dbReference type="NCBI Taxonomy" id="1541170"/>
    <lineage>
        <taxon>Bacteria</taxon>
        <taxon>Pseudomonadati</taxon>
        <taxon>Pseudomonadota</taxon>
        <taxon>Alphaproteobacteria</taxon>
        <taxon>Sphingomonadales</taxon>
        <taxon>Sphingomonadaceae</taxon>
        <taxon>Sphingomonas</taxon>
    </lineage>
</organism>
<keyword evidence="10" id="KW-1185">Reference proteome</keyword>
<dbReference type="InterPro" id="IPR039121">
    <property type="entry name" value="NUDT19"/>
</dbReference>
<evidence type="ECO:0000256" key="2">
    <source>
        <dbReference type="ARBA" id="ARBA00001946"/>
    </source>
</evidence>
<keyword evidence="4 9" id="KW-0378">Hydrolase</keyword>
<dbReference type="InterPro" id="IPR015797">
    <property type="entry name" value="NUDIX_hydrolase-like_dom_sf"/>
</dbReference>
<gene>
    <name evidence="9" type="ORF">LHA26_04575</name>
</gene>
<evidence type="ECO:0000256" key="7">
    <source>
        <dbReference type="SAM" id="MobiDB-lite"/>
    </source>
</evidence>
<dbReference type="Proteomes" id="UP001056937">
    <property type="component" value="Chromosome 1"/>
</dbReference>
<dbReference type="Pfam" id="PF00293">
    <property type="entry name" value="NUDIX"/>
    <property type="match status" value="1"/>
</dbReference>
<keyword evidence="3" id="KW-0479">Metal-binding</keyword>